<reference evidence="1 2" key="1">
    <citation type="submission" date="2020-08" db="EMBL/GenBank/DDBJ databases">
        <title>Sequencing the genomes of 1000 actinobacteria strains.</title>
        <authorList>
            <person name="Klenk H.-P."/>
        </authorList>
    </citation>
    <scope>NUCLEOTIDE SEQUENCE [LARGE SCALE GENOMIC DNA]</scope>
    <source>
        <strain evidence="1 2">DSM 43582</strain>
    </source>
</reference>
<comment type="caution">
    <text evidence="1">The sequence shown here is derived from an EMBL/GenBank/DDBJ whole genome shotgun (WGS) entry which is preliminary data.</text>
</comment>
<gene>
    <name evidence="1" type="ORF">BJY24_007294</name>
</gene>
<accession>A0A7W9PLJ6</accession>
<dbReference type="RefSeq" id="WP_040753381.1">
    <property type="nucleotide sequence ID" value="NZ_JACHIT010000002.1"/>
</dbReference>
<dbReference type="EMBL" id="JACHIT010000002">
    <property type="protein sequence ID" value="MBB5918382.1"/>
    <property type="molecule type" value="Genomic_DNA"/>
</dbReference>
<organism evidence="1 2">
    <name type="scientific">Nocardia transvalensis</name>
    <dbReference type="NCBI Taxonomy" id="37333"/>
    <lineage>
        <taxon>Bacteria</taxon>
        <taxon>Bacillati</taxon>
        <taxon>Actinomycetota</taxon>
        <taxon>Actinomycetes</taxon>
        <taxon>Mycobacteriales</taxon>
        <taxon>Nocardiaceae</taxon>
        <taxon>Nocardia</taxon>
    </lineage>
</organism>
<evidence type="ECO:0000313" key="1">
    <source>
        <dbReference type="EMBL" id="MBB5918382.1"/>
    </source>
</evidence>
<protein>
    <recommendedName>
        <fullName evidence="3">DUF1579 domain-containing protein</fullName>
    </recommendedName>
</protein>
<name>A0A7W9PLJ6_9NOCA</name>
<keyword evidence="2" id="KW-1185">Reference proteome</keyword>
<dbReference type="AlphaFoldDB" id="A0A7W9PLJ6"/>
<dbReference type="Proteomes" id="UP000540412">
    <property type="component" value="Unassembled WGS sequence"/>
</dbReference>
<evidence type="ECO:0000313" key="2">
    <source>
        <dbReference type="Proteomes" id="UP000540412"/>
    </source>
</evidence>
<sequence>MTITDLDVLLGSWELTGRTRKSDHDDVTGELTTTWILNGQLLHLIGSMRIGETEIHSLEVIWPDETTSGFAAHVYSGSGAPLDYHWSRDGDTLIHAGLGMTYTGTISPDGATITGIWQPDPDRPDMAEAEYRATMRRVSP</sequence>
<evidence type="ECO:0008006" key="3">
    <source>
        <dbReference type="Google" id="ProtNLM"/>
    </source>
</evidence>
<proteinExistence type="predicted"/>